<evidence type="ECO:0008006" key="3">
    <source>
        <dbReference type="Google" id="ProtNLM"/>
    </source>
</evidence>
<protein>
    <recommendedName>
        <fullName evidence="3">Pre-toxin TG domain-containing protein</fullName>
    </recommendedName>
</protein>
<organism evidence="1 2">
    <name type="scientific">Marinicrinis sediminis</name>
    <dbReference type="NCBI Taxonomy" id="1652465"/>
    <lineage>
        <taxon>Bacteria</taxon>
        <taxon>Bacillati</taxon>
        <taxon>Bacillota</taxon>
        <taxon>Bacilli</taxon>
        <taxon>Bacillales</taxon>
        <taxon>Paenibacillaceae</taxon>
    </lineage>
</organism>
<dbReference type="RefSeq" id="WP_379930361.1">
    <property type="nucleotide sequence ID" value="NZ_JBHUMM010000043.1"/>
</dbReference>
<accession>A0ABW5RDA1</accession>
<evidence type="ECO:0000313" key="1">
    <source>
        <dbReference type="EMBL" id="MFD2672799.1"/>
    </source>
</evidence>
<evidence type="ECO:0000313" key="2">
    <source>
        <dbReference type="Proteomes" id="UP001597497"/>
    </source>
</evidence>
<sequence>MRNVVSGSARATASMRGLVVAVGSAVAAYQTFNATVGEAARYELSQFQIEGMLKDADKAAAYMENVRKKAFSSPIIHEAEMLAYSKGFIGQSHDLDTLQKMWDVTEKLVAYDPIQGIDGATFALREIFSGDGLSMSERFEIPKDVVNDIKKMDVADQLVALDDYLIKIGISQEYLDKIGTSNIVLWDKFKARLKTAMRSVGEGSLEVLRPMLRDMNEFMDSGKWRPFTDMLSRGLADAFGWAHEKAKLLYGYIDRNYLNNPEFLNLSFGDKVREIMSDVERVFNRWYQNDGKEMIRNAASSLISTLSESVRASLPTIVSVGVDVGKALAQGMLDGLKGAAEQNPELAALLTFLATPGPAAVKLGAAATVYGGSSITGAIHRREEADRVAREEQKSFYQKLENAKPGESVFGDGVLMAAPPDDRSFFERQWGAFTNNPFGLGSARDAAKNAIDWTAGRVSGSYASGLSRVPYNGYIARLHKDERVLTPEENREYSRTGGNGGINIAKIADQVVIREDADIDRIAAAFVRKVKEAQMLGAASAGY</sequence>
<gene>
    <name evidence="1" type="ORF">ACFSUC_14620</name>
</gene>
<dbReference type="EMBL" id="JBHUMM010000043">
    <property type="protein sequence ID" value="MFD2672799.1"/>
    <property type="molecule type" value="Genomic_DNA"/>
</dbReference>
<keyword evidence="2" id="KW-1185">Reference proteome</keyword>
<comment type="caution">
    <text evidence="1">The sequence shown here is derived from an EMBL/GenBank/DDBJ whole genome shotgun (WGS) entry which is preliminary data.</text>
</comment>
<name>A0ABW5RDA1_9BACL</name>
<reference evidence="2" key="1">
    <citation type="journal article" date="2019" name="Int. J. Syst. Evol. Microbiol.">
        <title>The Global Catalogue of Microorganisms (GCM) 10K type strain sequencing project: providing services to taxonomists for standard genome sequencing and annotation.</title>
        <authorList>
            <consortium name="The Broad Institute Genomics Platform"/>
            <consortium name="The Broad Institute Genome Sequencing Center for Infectious Disease"/>
            <person name="Wu L."/>
            <person name="Ma J."/>
        </authorList>
    </citation>
    <scope>NUCLEOTIDE SEQUENCE [LARGE SCALE GENOMIC DNA]</scope>
    <source>
        <strain evidence="2">KCTC 33676</strain>
    </source>
</reference>
<proteinExistence type="predicted"/>
<dbReference type="Proteomes" id="UP001597497">
    <property type="component" value="Unassembled WGS sequence"/>
</dbReference>